<protein>
    <submittedName>
        <fullName evidence="2">Uncharacterized protein LOC127749586</fullName>
    </submittedName>
</protein>
<evidence type="ECO:0000313" key="1">
    <source>
        <dbReference type="Proteomes" id="UP000504606"/>
    </source>
</evidence>
<organism evidence="1 2">
    <name type="scientific">Frankliniella occidentalis</name>
    <name type="common">Western flower thrips</name>
    <name type="synonym">Euthrips occidentalis</name>
    <dbReference type="NCBI Taxonomy" id="133901"/>
    <lineage>
        <taxon>Eukaryota</taxon>
        <taxon>Metazoa</taxon>
        <taxon>Ecdysozoa</taxon>
        <taxon>Arthropoda</taxon>
        <taxon>Hexapoda</taxon>
        <taxon>Insecta</taxon>
        <taxon>Pterygota</taxon>
        <taxon>Neoptera</taxon>
        <taxon>Paraneoptera</taxon>
        <taxon>Thysanoptera</taxon>
        <taxon>Terebrantia</taxon>
        <taxon>Thripoidea</taxon>
        <taxon>Thripidae</taxon>
        <taxon>Frankliniella</taxon>
    </lineage>
</organism>
<keyword evidence="1" id="KW-1185">Reference proteome</keyword>
<sequence length="100" mass="11242">MAVGSPSRMTTMLLQAAYTSDRHLIGKSYAGQKKTIHNKVYQKPGIKRRRKVVAIQALVFKKHPTYTQSAFGQVINNYIAKLSSLPAHPNKVSFHYLSVQ</sequence>
<dbReference type="Proteomes" id="UP000504606">
    <property type="component" value="Unplaced"/>
</dbReference>
<dbReference type="KEGG" id="foc:127749586"/>
<proteinExistence type="predicted"/>
<gene>
    <name evidence="2" type="primary">LOC127749586</name>
</gene>
<dbReference type="AlphaFoldDB" id="A0A9C6U684"/>
<reference evidence="2" key="1">
    <citation type="submission" date="2025-08" db="UniProtKB">
        <authorList>
            <consortium name="RefSeq"/>
        </authorList>
    </citation>
    <scope>IDENTIFICATION</scope>
    <source>
        <tissue evidence="2">Whole organism</tissue>
    </source>
</reference>
<dbReference type="RefSeq" id="XP_052124327.1">
    <property type="nucleotide sequence ID" value="XM_052268367.1"/>
</dbReference>
<dbReference type="GeneID" id="127749586"/>
<accession>A0A9C6U684</accession>
<evidence type="ECO:0000313" key="2">
    <source>
        <dbReference type="RefSeq" id="XP_052124327.1"/>
    </source>
</evidence>
<name>A0A9C6U684_FRAOC</name>